<evidence type="ECO:0000259" key="4">
    <source>
        <dbReference type="Pfam" id="PF12804"/>
    </source>
</evidence>
<name>U2TK02_9ACTN</name>
<dbReference type="CDD" id="cd02523">
    <property type="entry name" value="PC_cytidylyltransferase"/>
    <property type="match status" value="1"/>
</dbReference>
<gene>
    <name evidence="5" type="ORF">HMPREF1316_0609</name>
</gene>
<dbReference type="GO" id="GO:0016779">
    <property type="term" value="F:nucleotidyltransferase activity"/>
    <property type="evidence" value="ECO:0007669"/>
    <property type="project" value="UniProtKB-KW"/>
</dbReference>
<dbReference type="PATRIC" id="fig|1125712.3.peg.2029"/>
<dbReference type="GO" id="GO:0016301">
    <property type="term" value="F:kinase activity"/>
    <property type="evidence" value="ECO:0007669"/>
    <property type="project" value="UniProtKB-KW"/>
</dbReference>
<evidence type="ECO:0000256" key="1">
    <source>
        <dbReference type="ARBA" id="ARBA00022679"/>
    </source>
</evidence>
<accession>U2TK02</accession>
<dbReference type="Gene3D" id="3.90.1200.10">
    <property type="match status" value="1"/>
</dbReference>
<dbReference type="Pfam" id="PF12804">
    <property type="entry name" value="NTP_transf_3"/>
    <property type="match status" value="1"/>
</dbReference>
<dbReference type="EMBL" id="AWEZ01000062">
    <property type="protein sequence ID" value="ERL06775.1"/>
    <property type="molecule type" value="Genomic_DNA"/>
</dbReference>
<evidence type="ECO:0000313" key="6">
    <source>
        <dbReference type="Proteomes" id="UP000016638"/>
    </source>
</evidence>
<dbReference type="Proteomes" id="UP000016638">
    <property type="component" value="Unassembled WGS sequence"/>
</dbReference>
<protein>
    <submittedName>
        <fullName evidence="5">Choline/ethanolamine kinase</fullName>
    </submittedName>
</protein>
<evidence type="ECO:0000256" key="2">
    <source>
        <dbReference type="ARBA" id="ARBA00022695"/>
    </source>
</evidence>
<feature type="domain" description="MobA-like NTP transferase" evidence="4">
    <location>
        <begin position="34"/>
        <end position="109"/>
    </location>
</feature>
<dbReference type="Pfam" id="PF01636">
    <property type="entry name" value="APH"/>
    <property type="match status" value="1"/>
</dbReference>
<sequence length="563" mass="63756">MAIAQDEFERLRQRALAGDAAAQATLAPYQVDNAIIMAAGLSSRFVPISYKTPKGLITVRGEVLIERQIRQLREAGITDITVVVGYRKERFAYLADAFGVDLVVNDRYAERNNNYTLWLVRDRLANTFVCSSDDYFERNPFERYVRGAYYAAEYVAGPTDEWCLRTDGDGRIVDVEVGGADAWVMLGHAYFDRPFSRRFVRLLGAEVEDPTTADRLWEAIYADHLDELALIMRRYDEGVIREFDSLDELVAYDPAFIESVDCAVLDNITTTLRCSRRDLGDFRPVGQGLTNLSFHFSVGEGERRWEYVYRHPGVGTDKFINRRAETDAEAVAARMGIDGTFVHEDPTSGWKISHFVRNARTIDPTDPADVRRAMECARRLHESGARIPATFDFFADGVGYETLLEEHGDITVPGYRELRDKVVRVNGHAQADDYEAVFSHNDYLPLNLLVGEDDELFVIDWEFAGMGDPGNDTATFIICSDADRARGDAAIDAYFGRPATFEERRHFWARVVLGGWCWYVWALEKEAEGAGVGSWLDIYRSYCADYIDMVLAWYEDGTKGAHS</sequence>
<dbReference type="AlphaFoldDB" id="U2TK02"/>
<dbReference type="PANTHER" id="PTHR43584:SF5">
    <property type="entry name" value="PROTEIN LICC"/>
    <property type="match status" value="1"/>
</dbReference>
<dbReference type="OrthoDB" id="179763at2"/>
<dbReference type="Gene3D" id="3.30.200.20">
    <property type="entry name" value="Phosphorylase Kinase, domain 1"/>
    <property type="match status" value="1"/>
</dbReference>
<dbReference type="Gene3D" id="3.90.550.10">
    <property type="entry name" value="Spore Coat Polysaccharide Biosynthesis Protein SpsA, Chain A"/>
    <property type="match status" value="1"/>
</dbReference>
<comment type="caution">
    <text evidence="5">The sequence shown here is derived from an EMBL/GenBank/DDBJ whole genome shotgun (WGS) entry which is preliminary data.</text>
</comment>
<proteinExistence type="predicted"/>
<evidence type="ECO:0000313" key="5">
    <source>
        <dbReference type="EMBL" id="ERL06775.1"/>
    </source>
</evidence>
<dbReference type="SUPFAM" id="SSF56112">
    <property type="entry name" value="Protein kinase-like (PK-like)"/>
    <property type="match status" value="1"/>
</dbReference>
<dbReference type="STRING" id="1125712.HMPREF1316_0609"/>
<keyword evidence="2" id="KW-0548">Nucleotidyltransferase</keyword>
<feature type="domain" description="Aminoglycoside phosphotransferase" evidence="3">
    <location>
        <begin position="370"/>
        <end position="499"/>
    </location>
</feature>
<keyword evidence="5" id="KW-0418">Kinase</keyword>
<dbReference type="InterPro" id="IPR011009">
    <property type="entry name" value="Kinase-like_dom_sf"/>
</dbReference>
<dbReference type="PANTHER" id="PTHR43584">
    <property type="entry name" value="NUCLEOTIDYL TRANSFERASE"/>
    <property type="match status" value="1"/>
</dbReference>
<dbReference type="InterPro" id="IPR050065">
    <property type="entry name" value="GlmU-like"/>
</dbReference>
<dbReference type="SUPFAM" id="SSF53448">
    <property type="entry name" value="Nucleotide-diphospho-sugar transferases"/>
    <property type="match status" value="1"/>
</dbReference>
<keyword evidence="1" id="KW-0808">Transferase</keyword>
<evidence type="ECO:0000259" key="3">
    <source>
        <dbReference type="Pfam" id="PF01636"/>
    </source>
</evidence>
<dbReference type="eggNOG" id="COG4750">
    <property type="taxonomic scope" value="Bacteria"/>
</dbReference>
<organism evidence="5 6">
    <name type="scientific">Olsenella profusa F0195</name>
    <dbReference type="NCBI Taxonomy" id="1125712"/>
    <lineage>
        <taxon>Bacteria</taxon>
        <taxon>Bacillati</taxon>
        <taxon>Actinomycetota</taxon>
        <taxon>Coriobacteriia</taxon>
        <taxon>Coriobacteriales</taxon>
        <taxon>Atopobiaceae</taxon>
        <taxon>Olsenella</taxon>
    </lineage>
</organism>
<dbReference type="InterPro" id="IPR002575">
    <property type="entry name" value="Aminoglycoside_PTrfase"/>
</dbReference>
<keyword evidence="6" id="KW-1185">Reference proteome</keyword>
<dbReference type="RefSeq" id="WP_021726843.1">
    <property type="nucleotide sequence ID" value="NZ_AWEZ01000062.1"/>
</dbReference>
<dbReference type="InterPro" id="IPR029044">
    <property type="entry name" value="Nucleotide-diphossugar_trans"/>
</dbReference>
<dbReference type="eggNOG" id="COG0510">
    <property type="taxonomic scope" value="Bacteria"/>
</dbReference>
<dbReference type="CDD" id="cd05151">
    <property type="entry name" value="ChoK-like"/>
    <property type="match status" value="1"/>
</dbReference>
<reference evidence="5 6" key="1">
    <citation type="submission" date="2013-08" db="EMBL/GenBank/DDBJ databases">
        <authorList>
            <person name="Durkin A.S."/>
            <person name="Haft D.R."/>
            <person name="McCorrison J."/>
            <person name="Torralba M."/>
            <person name="Gillis M."/>
            <person name="Haft D.H."/>
            <person name="Methe B."/>
            <person name="Sutton G."/>
            <person name="Nelson K.E."/>
        </authorList>
    </citation>
    <scope>NUCLEOTIDE SEQUENCE [LARGE SCALE GENOMIC DNA]</scope>
    <source>
        <strain evidence="5 6">F0195</strain>
    </source>
</reference>
<dbReference type="InterPro" id="IPR025877">
    <property type="entry name" value="MobA-like_NTP_Trfase"/>
</dbReference>